<name>A0ABW2N0V9_9ACTN</name>
<evidence type="ECO:0000313" key="3">
    <source>
        <dbReference type="Proteomes" id="UP001596524"/>
    </source>
</evidence>
<feature type="transmembrane region" description="Helical" evidence="1">
    <location>
        <begin position="20"/>
        <end position="39"/>
    </location>
</feature>
<keyword evidence="3" id="KW-1185">Reference proteome</keyword>
<organism evidence="2 3">
    <name type="scientific">Nocardioides astragali</name>
    <dbReference type="NCBI Taxonomy" id="1776736"/>
    <lineage>
        <taxon>Bacteria</taxon>
        <taxon>Bacillati</taxon>
        <taxon>Actinomycetota</taxon>
        <taxon>Actinomycetes</taxon>
        <taxon>Propionibacteriales</taxon>
        <taxon>Nocardioidaceae</taxon>
        <taxon>Nocardioides</taxon>
    </lineage>
</organism>
<evidence type="ECO:0000313" key="2">
    <source>
        <dbReference type="EMBL" id="MFC7359741.1"/>
    </source>
</evidence>
<dbReference type="PANTHER" id="PTHR38468:SF1">
    <property type="entry name" value="SLL0939 PROTEIN"/>
    <property type="match status" value="1"/>
</dbReference>
<feature type="transmembrane region" description="Helical" evidence="1">
    <location>
        <begin position="60"/>
        <end position="79"/>
    </location>
</feature>
<dbReference type="Pfam" id="PF07784">
    <property type="entry name" value="DUF1622"/>
    <property type="match status" value="1"/>
</dbReference>
<reference evidence="3" key="1">
    <citation type="journal article" date="2019" name="Int. J. Syst. Evol. Microbiol.">
        <title>The Global Catalogue of Microorganisms (GCM) 10K type strain sequencing project: providing services to taxonomists for standard genome sequencing and annotation.</title>
        <authorList>
            <consortium name="The Broad Institute Genomics Platform"/>
            <consortium name="The Broad Institute Genome Sequencing Center for Infectious Disease"/>
            <person name="Wu L."/>
            <person name="Ma J."/>
        </authorList>
    </citation>
    <scope>NUCLEOTIDE SEQUENCE [LARGE SCALE GENOMIC DNA]</scope>
    <source>
        <strain evidence="3">FCH27</strain>
    </source>
</reference>
<accession>A0ABW2N0V9</accession>
<protein>
    <submittedName>
        <fullName evidence="2">DUF1622 domain-containing protein</fullName>
    </submittedName>
</protein>
<dbReference type="InterPro" id="IPR012427">
    <property type="entry name" value="DUF1622"/>
</dbReference>
<proteinExistence type="predicted"/>
<dbReference type="EMBL" id="JBHTCH010000004">
    <property type="protein sequence ID" value="MFC7359741.1"/>
    <property type="molecule type" value="Genomic_DNA"/>
</dbReference>
<dbReference type="PANTHER" id="PTHR38468">
    <property type="entry name" value="SLL0939 PROTEIN"/>
    <property type="match status" value="1"/>
</dbReference>
<dbReference type="Proteomes" id="UP001596524">
    <property type="component" value="Unassembled WGS sequence"/>
</dbReference>
<keyword evidence="1" id="KW-0472">Membrane</keyword>
<comment type="caution">
    <text evidence="2">The sequence shown here is derived from an EMBL/GenBank/DDBJ whole genome shotgun (WGS) entry which is preliminary data.</text>
</comment>
<keyword evidence="1" id="KW-1133">Transmembrane helix</keyword>
<gene>
    <name evidence="2" type="ORF">ACFQO6_05615</name>
</gene>
<keyword evidence="1" id="KW-0812">Transmembrane</keyword>
<evidence type="ECO:0000256" key="1">
    <source>
        <dbReference type="SAM" id="Phobius"/>
    </source>
</evidence>
<dbReference type="RefSeq" id="WP_255889857.1">
    <property type="nucleotide sequence ID" value="NZ_JAFMZM010000002.1"/>
</dbReference>
<sequence>MIDDAGFDDLMELVVHGFEVAGVAVLVLGAIGAFVHAAWTARRAGPRSAYESARRSVGRAILLGLELLIIADIVLTITVDPTLESALALGLIVLVRTFLSFSLEVELEGTLPWRKASASDRTGTLVPRDSA</sequence>